<dbReference type="SMART" id="SM00382">
    <property type="entry name" value="AAA"/>
    <property type="match status" value="1"/>
</dbReference>
<dbReference type="InterPro" id="IPR013563">
    <property type="entry name" value="Oligopep_ABC_C"/>
</dbReference>
<dbReference type="Pfam" id="PF00005">
    <property type="entry name" value="ABC_tran"/>
    <property type="match status" value="1"/>
</dbReference>
<name>A0A0B5DWM6_9RHOB</name>
<dbReference type="GO" id="GO:0055085">
    <property type="term" value="P:transmembrane transport"/>
    <property type="evidence" value="ECO:0007669"/>
    <property type="project" value="UniProtKB-ARBA"/>
</dbReference>
<dbReference type="KEGG" id="cid:P73_3108"/>
<dbReference type="STRING" id="1208324.P73_3108"/>
<keyword evidence="9" id="KW-0472">Membrane</keyword>
<dbReference type="RefSeq" id="WP_052453335.1">
    <property type="nucleotide sequence ID" value="NZ_CP004393.1"/>
</dbReference>
<dbReference type="InterPro" id="IPR027417">
    <property type="entry name" value="P-loop_NTPase"/>
</dbReference>
<keyword evidence="8" id="KW-1278">Translocase</keyword>
<gene>
    <name evidence="11" type="ORF">P73_3108</name>
</gene>
<dbReference type="CDD" id="cd03257">
    <property type="entry name" value="ABC_NikE_OppD_transporters"/>
    <property type="match status" value="1"/>
</dbReference>
<keyword evidence="4" id="KW-1003">Cell membrane</keyword>
<dbReference type="GO" id="GO:0015833">
    <property type="term" value="P:peptide transport"/>
    <property type="evidence" value="ECO:0007669"/>
    <property type="project" value="InterPro"/>
</dbReference>
<dbReference type="InterPro" id="IPR017871">
    <property type="entry name" value="ABC_transporter-like_CS"/>
</dbReference>
<organism evidence="11 12">
    <name type="scientific">Celeribacter indicus</name>
    <dbReference type="NCBI Taxonomy" id="1208324"/>
    <lineage>
        <taxon>Bacteria</taxon>
        <taxon>Pseudomonadati</taxon>
        <taxon>Pseudomonadota</taxon>
        <taxon>Alphaproteobacteria</taxon>
        <taxon>Rhodobacterales</taxon>
        <taxon>Roseobacteraceae</taxon>
        <taxon>Celeribacter</taxon>
    </lineage>
</organism>
<reference evidence="11 12" key="1">
    <citation type="journal article" date="2014" name="Int. J. Syst. Evol. Microbiol.">
        <title>Celeribacter indicus sp. nov., a polycyclic aromatic hydrocarbon-degrading bacterium from deep-sea sediment and reclassification of Huaishuia halophila as Celeribacter halophilus comb. nov.</title>
        <authorList>
            <person name="Lai Q."/>
            <person name="Cao J."/>
            <person name="Yuan J."/>
            <person name="Li F."/>
            <person name="Shao Z."/>
        </authorList>
    </citation>
    <scope>NUCLEOTIDE SEQUENCE [LARGE SCALE GENOMIC DNA]</scope>
    <source>
        <strain evidence="11">P73</strain>
    </source>
</reference>
<comment type="similarity">
    <text evidence="2">Belongs to the ABC transporter superfamily.</text>
</comment>
<evidence type="ECO:0000259" key="10">
    <source>
        <dbReference type="PROSITE" id="PS50893"/>
    </source>
</evidence>
<evidence type="ECO:0000256" key="7">
    <source>
        <dbReference type="ARBA" id="ARBA00022840"/>
    </source>
</evidence>
<sequence>MTTPILTISGLKTHFALRAGTVKAVDGVNLEVPRGKTLCIVGESGSGKSITARSVLQIVAEPGRVVGGEILFRPKGAPPVDLATLDPRGRQIRAIRGRDIAMIFQEPMNSLSPVHTVGAQIVEKIRLHEKVSVRTAKKMTIEALDRVGIPDAARNFNSYPIEMSGGMRQRAMIGMALACRPELLIADEPTTALDVSTQANILDLIRGLQDETQMSVIFITHDLGVVAEIADEVAVMYLGRIVERGDVDAIFYDPQHPYTQALLNSIPRLGARRAAGKRLFAIPGMVPHPLARPSGCPFRTRCPEARAGLCDVLEPPQVTFGDGHVAYCHLRTPAAVKEKEEALTK</sequence>
<dbReference type="OrthoDB" id="7957282at2"/>
<keyword evidence="6" id="KW-0547">Nucleotide-binding</keyword>
<dbReference type="SUPFAM" id="SSF52540">
    <property type="entry name" value="P-loop containing nucleoside triphosphate hydrolases"/>
    <property type="match status" value="1"/>
</dbReference>
<dbReference type="GO" id="GO:0005886">
    <property type="term" value="C:plasma membrane"/>
    <property type="evidence" value="ECO:0007669"/>
    <property type="project" value="UniProtKB-SubCell"/>
</dbReference>
<dbReference type="Proteomes" id="UP000031521">
    <property type="component" value="Chromosome"/>
</dbReference>
<dbReference type="PROSITE" id="PS00211">
    <property type="entry name" value="ABC_TRANSPORTER_1"/>
    <property type="match status" value="1"/>
</dbReference>
<evidence type="ECO:0000256" key="5">
    <source>
        <dbReference type="ARBA" id="ARBA00022519"/>
    </source>
</evidence>
<evidence type="ECO:0000256" key="1">
    <source>
        <dbReference type="ARBA" id="ARBA00004417"/>
    </source>
</evidence>
<comment type="subcellular location">
    <subcellularLocation>
        <location evidence="1">Cell inner membrane</location>
        <topology evidence="1">Peripheral membrane protein</topology>
    </subcellularLocation>
</comment>
<dbReference type="PANTHER" id="PTHR43297:SF14">
    <property type="entry name" value="ATPASE AAA-TYPE CORE DOMAIN-CONTAINING PROTEIN"/>
    <property type="match status" value="1"/>
</dbReference>
<dbReference type="InterPro" id="IPR003439">
    <property type="entry name" value="ABC_transporter-like_ATP-bd"/>
</dbReference>
<protein>
    <submittedName>
        <fullName evidence="11">Oligopeptide/dipeptide ABC transporter ATPase</fullName>
    </submittedName>
</protein>
<feature type="domain" description="ABC transporter" evidence="10">
    <location>
        <begin position="6"/>
        <end position="263"/>
    </location>
</feature>
<dbReference type="InterPro" id="IPR003593">
    <property type="entry name" value="AAA+_ATPase"/>
</dbReference>
<dbReference type="GO" id="GO:0016887">
    <property type="term" value="F:ATP hydrolysis activity"/>
    <property type="evidence" value="ECO:0007669"/>
    <property type="project" value="InterPro"/>
</dbReference>
<proteinExistence type="inferred from homology"/>
<keyword evidence="12" id="KW-1185">Reference proteome</keyword>
<dbReference type="GO" id="GO:0005524">
    <property type="term" value="F:ATP binding"/>
    <property type="evidence" value="ECO:0007669"/>
    <property type="project" value="UniProtKB-KW"/>
</dbReference>
<dbReference type="FunFam" id="3.40.50.300:FF:000016">
    <property type="entry name" value="Oligopeptide ABC transporter ATP-binding component"/>
    <property type="match status" value="1"/>
</dbReference>
<evidence type="ECO:0000256" key="4">
    <source>
        <dbReference type="ARBA" id="ARBA00022475"/>
    </source>
</evidence>
<evidence type="ECO:0000256" key="6">
    <source>
        <dbReference type="ARBA" id="ARBA00022741"/>
    </source>
</evidence>
<dbReference type="NCBIfam" id="TIGR01727">
    <property type="entry name" value="oligo_HPY"/>
    <property type="match status" value="1"/>
</dbReference>
<dbReference type="InterPro" id="IPR050388">
    <property type="entry name" value="ABC_Ni/Peptide_Import"/>
</dbReference>
<dbReference type="PANTHER" id="PTHR43297">
    <property type="entry name" value="OLIGOPEPTIDE TRANSPORT ATP-BINDING PROTEIN APPD"/>
    <property type="match status" value="1"/>
</dbReference>
<dbReference type="Pfam" id="PF08352">
    <property type="entry name" value="oligo_HPY"/>
    <property type="match status" value="1"/>
</dbReference>
<dbReference type="AlphaFoldDB" id="A0A0B5DWM6"/>
<dbReference type="EMBL" id="CP004393">
    <property type="protein sequence ID" value="AJE47823.1"/>
    <property type="molecule type" value="Genomic_DNA"/>
</dbReference>
<evidence type="ECO:0000256" key="3">
    <source>
        <dbReference type="ARBA" id="ARBA00022448"/>
    </source>
</evidence>
<dbReference type="HOGENOM" id="CLU_000604_1_23_5"/>
<dbReference type="Gene3D" id="3.40.50.300">
    <property type="entry name" value="P-loop containing nucleotide triphosphate hydrolases"/>
    <property type="match status" value="1"/>
</dbReference>
<keyword evidence="5" id="KW-0997">Cell inner membrane</keyword>
<dbReference type="PROSITE" id="PS50893">
    <property type="entry name" value="ABC_TRANSPORTER_2"/>
    <property type="match status" value="1"/>
</dbReference>
<evidence type="ECO:0000313" key="11">
    <source>
        <dbReference type="EMBL" id="AJE47823.1"/>
    </source>
</evidence>
<evidence type="ECO:0000313" key="12">
    <source>
        <dbReference type="Proteomes" id="UP000031521"/>
    </source>
</evidence>
<accession>A0A0B5DWM6</accession>
<evidence type="ECO:0000256" key="2">
    <source>
        <dbReference type="ARBA" id="ARBA00005417"/>
    </source>
</evidence>
<evidence type="ECO:0000256" key="8">
    <source>
        <dbReference type="ARBA" id="ARBA00022967"/>
    </source>
</evidence>
<keyword evidence="7" id="KW-0067">ATP-binding</keyword>
<keyword evidence="3" id="KW-0813">Transport</keyword>
<evidence type="ECO:0000256" key="9">
    <source>
        <dbReference type="ARBA" id="ARBA00023136"/>
    </source>
</evidence>